<feature type="region of interest" description="Disordered" evidence="2">
    <location>
        <begin position="1553"/>
        <end position="1572"/>
    </location>
</feature>
<dbReference type="Pfam" id="PF20148">
    <property type="entry name" value="DUF6531"/>
    <property type="match status" value="1"/>
</dbReference>
<dbReference type="InterPro" id="IPR056823">
    <property type="entry name" value="TEN-like_YD-shell"/>
</dbReference>
<dbReference type="RefSeq" id="WP_052451247.1">
    <property type="nucleotide sequence ID" value="NZ_JXDG01000040.1"/>
</dbReference>
<evidence type="ECO:0000259" key="5">
    <source>
        <dbReference type="Pfam" id="PF22596"/>
    </source>
</evidence>
<dbReference type="OrthoDB" id="9816400at2"/>
<feature type="region of interest" description="Disordered" evidence="2">
    <location>
        <begin position="1414"/>
        <end position="1448"/>
    </location>
</feature>
<evidence type="ECO:0000256" key="2">
    <source>
        <dbReference type="SAM" id="MobiDB-lite"/>
    </source>
</evidence>
<evidence type="ECO:0000313" key="7">
    <source>
        <dbReference type="EMBL" id="KIH83163.1"/>
    </source>
</evidence>
<keyword evidence="3" id="KW-0472">Membrane</keyword>
<accession>A0A0C2EWN7</accession>
<dbReference type="SUPFAM" id="SSF56399">
    <property type="entry name" value="ADP-ribosylation"/>
    <property type="match status" value="1"/>
</dbReference>
<evidence type="ECO:0000313" key="8">
    <source>
        <dbReference type="Proteomes" id="UP000031535"/>
    </source>
</evidence>
<dbReference type="PANTHER" id="PTHR32305:SF15">
    <property type="entry name" value="PROTEIN RHSA-RELATED"/>
    <property type="match status" value="1"/>
</dbReference>
<dbReference type="EMBL" id="JXDG01000040">
    <property type="protein sequence ID" value="KIH83163.1"/>
    <property type="molecule type" value="Genomic_DNA"/>
</dbReference>
<dbReference type="Pfam" id="PF22596">
    <property type="entry name" value="Scabin-like"/>
    <property type="match status" value="1"/>
</dbReference>
<dbReference type="InterPro" id="IPR006530">
    <property type="entry name" value="YD"/>
</dbReference>
<feature type="compositionally biased region" description="Basic and acidic residues" evidence="2">
    <location>
        <begin position="1414"/>
        <end position="1437"/>
    </location>
</feature>
<dbReference type="PATRIC" id="fig|226910.6.peg.3101"/>
<dbReference type="InterPro" id="IPR050708">
    <property type="entry name" value="T6SS_VgrG/RHS"/>
</dbReference>
<dbReference type="InterPro" id="IPR022385">
    <property type="entry name" value="Rhs_assc_core"/>
</dbReference>
<comment type="caution">
    <text evidence="7">The sequence shown here is derived from an EMBL/GenBank/DDBJ whole genome shotgun (WGS) entry which is preliminary data.</text>
</comment>
<evidence type="ECO:0000259" key="4">
    <source>
        <dbReference type="Pfam" id="PF20148"/>
    </source>
</evidence>
<feature type="domain" description="Teneurin-like YD-shell" evidence="6">
    <location>
        <begin position="1148"/>
        <end position="1382"/>
    </location>
</feature>
<dbReference type="Proteomes" id="UP000031535">
    <property type="component" value="Unassembled WGS sequence"/>
</dbReference>
<dbReference type="NCBIfam" id="TIGR01643">
    <property type="entry name" value="YD_repeat_2x"/>
    <property type="match status" value="9"/>
</dbReference>
<organism evidence="7 8">
    <name type="scientific">Pseudomonas batumici</name>
    <dbReference type="NCBI Taxonomy" id="226910"/>
    <lineage>
        <taxon>Bacteria</taxon>
        <taxon>Pseudomonadati</taxon>
        <taxon>Pseudomonadota</taxon>
        <taxon>Gammaproteobacteria</taxon>
        <taxon>Pseudomonadales</taxon>
        <taxon>Pseudomonadaceae</taxon>
        <taxon>Pseudomonas</taxon>
    </lineage>
</organism>
<sequence length="1572" mass="178247">MNRIDYIEAQLDGFNDSLTLYREQTRSWYAQALDQVSHAADLPSLLGMDRIIRLGDSRKVVGLEDRDFLSNVAQCPANGVLTIESRFESVHEIPLGDLLVEVIPVAGGPSTPILLDAQGKGSFQGQPGQFYRVRVQGGVTPEQVDSLFDGYSELTRDLEAWLRREWSGFKPQWSAQTASTVLLAVGEGLVSGSWEAIKGVWEGIELLLDILKDPLAYVDRLGSGAQELADLARRAPAVMEKAMLLASDEAALFLLLRTAAIWLASLPPSQLAGDTAHVVASTLVSVLIDLLLGLVLTVAAAGAGVAYLALRLKKYGSQMVAAGTRFIQGLFSLLDGFMGYVGRYKAVAARGVAGAQKQGVLQMRWDGRKNATLRQTEHLDDVPRQAANPNGQGAERADKTQTQGCPVSMVTGEELLTLVDGELDGPLPFSWSRLYRTSAVDIRQGLGPGWSHALAHSLRFDGDEVIWTDQENRSIRFPRPSQQRSAIHNSLSEAAIYLGDTSDELILTQAGDTPWFYHFRYDRHGARLFSLSDRHGNRLSISHDLEGRIQRLDNGLGRALLLRYDRARIIAVEYQQEQAAAFPADSWQTLRTLVRYRYDDPGRLIEAANAVDECERYAYDEHHVIRERQLAGGAAFYWEWQGVGKQARCVRHWASFAQMDSRYTWGDDGSVTARHIDGSEEVFVHDERARLIRKVDADGAEQHKTYDAQGRLIAEKDALGAITEYRYSEAGRLLAIIPPEDEPTLYEYHNGHLCSVQRGRAHWKYARNPQGDITRRTDPTGQVTEYEYDRRGLLNEIRHPDGSRHSLTWDRLGHLLEERLPDGSLLKYGYDEQGRQTRRQTADGATTRYTWDAIGRLSQVEMPGGAKRRFSYNAYGKITAETDELGRVTRYEYADNLHLVSRRLNPDGSQLRYRYDNARLLLSEIENERGEHYRLDYYPNGLIREETGFDGRRTAYTYDLNGHLLEKKEFGDDGSELVTAYQRDSAGRLRLKRLDDGRQTHYHYDGLGRLVSVDDGHWPLTYGYDHQDRLVSEHQGWATQRYRYDTVGQLIHCRLPDGNLIDYRYLPGGRLIGVDLNGRHLTRHRFEAGHERLRQQGQLLSHYRYDEQGRLLKHSLGQDNSQRYQRFYAYEANGNLASIDDSRHGLRRYQYDPLDRLSEVRGDPCERFAHDPAGNLLGDSPRMARTQGNRLLFRGHSHFDYDAFGNLIRERNGNEPQLVTEYRYDCQHRLVGVSLPNGGTVSYRYDAFGRRIAKTCAGRTTEYLWQGDRLIAESGPAHYRSYLYEPDSFRPLALLNGEGPEQVEVFHYQLDHLGTPQELTDETGNIRWAARYYAYGRIAHLDRADIDNPLRFQGQYFDTETGLHYNRHRYYNPETGRYLTPDPIKLAGGLNSYQYVPNPTGWVDPLGLSCDCPGADKKKSDTNRSQEPHTESREPKVPEASGDKSYLYRGENKYRPSEIFEHGFKSKGDSTDLYLHALNSKDPPSNFISTSTSRDVAIDFATNFRTKKGYLFTLKRVHGRDVNKELGKNSEYQYEMEIAIPNRINSEDILGATPLKSDGSYVGHSIPNPRRK</sequence>
<dbReference type="Gene3D" id="2.180.10.10">
    <property type="entry name" value="RHS repeat-associated core"/>
    <property type="match status" value="3"/>
</dbReference>
<feature type="domain" description="Teneurin-like YD-shell" evidence="6">
    <location>
        <begin position="953"/>
        <end position="1073"/>
    </location>
</feature>
<proteinExistence type="predicted"/>
<dbReference type="PANTHER" id="PTHR32305">
    <property type="match status" value="1"/>
</dbReference>
<keyword evidence="8" id="KW-1185">Reference proteome</keyword>
<reference evidence="7 8" key="1">
    <citation type="submission" date="2015-01" db="EMBL/GenBank/DDBJ databases">
        <title>Complete genome of Pseudomonas batumici UCM B-321 producer of the batumin antibiotic with strong antistaphilococcal and potential anticancer activity.</title>
        <authorList>
            <person name="Klochko V.V."/>
            <person name="Zelena L.B."/>
            <person name="Elena K.A."/>
            <person name="Reva O.N."/>
        </authorList>
    </citation>
    <scope>NUCLEOTIDE SEQUENCE [LARGE SCALE GENOMIC DNA]</scope>
    <source>
        <strain evidence="7 8">UCM B-321</strain>
    </source>
</reference>
<feature type="region of interest" description="Disordered" evidence="2">
    <location>
        <begin position="381"/>
        <end position="403"/>
    </location>
</feature>
<dbReference type="Pfam" id="PF05593">
    <property type="entry name" value="RHS_repeat"/>
    <property type="match status" value="4"/>
</dbReference>
<evidence type="ECO:0000256" key="1">
    <source>
        <dbReference type="ARBA" id="ARBA00022737"/>
    </source>
</evidence>
<feature type="domain" description="DUF6531" evidence="4">
    <location>
        <begin position="404"/>
        <end position="477"/>
    </location>
</feature>
<feature type="transmembrane region" description="Helical" evidence="3">
    <location>
        <begin position="284"/>
        <end position="310"/>
    </location>
</feature>
<dbReference type="InterPro" id="IPR031325">
    <property type="entry name" value="RHS_repeat"/>
</dbReference>
<dbReference type="InterPro" id="IPR045351">
    <property type="entry name" value="DUF6531"/>
</dbReference>
<feature type="transmembrane region" description="Helical" evidence="3">
    <location>
        <begin position="322"/>
        <end position="341"/>
    </location>
</feature>
<dbReference type="Pfam" id="PF25023">
    <property type="entry name" value="TEN_YD-shell"/>
    <property type="match status" value="2"/>
</dbReference>
<dbReference type="NCBIfam" id="TIGR03696">
    <property type="entry name" value="Rhs_assc_core"/>
    <property type="match status" value="1"/>
</dbReference>
<evidence type="ECO:0000256" key="3">
    <source>
        <dbReference type="SAM" id="Phobius"/>
    </source>
</evidence>
<name>A0A0C2EWN7_9PSED</name>
<protein>
    <submittedName>
        <fullName evidence="7">Rhs family protein</fullName>
    </submittedName>
</protein>
<evidence type="ECO:0000259" key="6">
    <source>
        <dbReference type="Pfam" id="PF25023"/>
    </source>
</evidence>
<feature type="domain" description="Pierisin-like" evidence="5">
    <location>
        <begin position="1448"/>
        <end position="1569"/>
    </location>
</feature>
<keyword evidence="1" id="KW-0677">Repeat</keyword>
<gene>
    <name evidence="7" type="ORF">UCMB321_3113</name>
</gene>
<dbReference type="InterPro" id="IPR054695">
    <property type="entry name" value="Pierisin-like_dom"/>
</dbReference>
<keyword evidence="3" id="KW-1133">Transmembrane helix</keyword>
<dbReference type="STRING" id="226910.UCMB321_3113"/>
<keyword evidence="3" id="KW-0812">Transmembrane</keyword>
<feature type="transmembrane region" description="Helical" evidence="3">
    <location>
        <begin position="242"/>
        <end position="264"/>
    </location>
</feature>
<dbReference type="Gene3D" id="3.90.210.10">
    <property type="entry name" value="Heat-Labile Enterotoxin, subunit A"/>
    <property type="match status" value="1"/>
</dbReference>